<dbReference type="Proteomes" id="UP001163947">
    <property type="component" value="Chromosome"/>
</dbReference>
<proteinExistence type="predicted"/>
<evidence type="ECO:0000259" key="1">
    <source>
        <dbReference type="Pfam" id="PF00535"/>
    </source>
</evidence>
<dbReference type="InterPro" id="IPR029044">
    <property type="entry name" value="Nucleotide-diphossugar_trans"/>
</dbReference>
<dbReference type="PANTHER" id="PTHR43685:SF2">
    <property type="entry name" value="GLYCOSYLTRANSFERASE 2-LIKE DOMAIN-CONTAINING PROTEIN"/>
    <property type="match status" value="1"/>
</dbReference>
<feature type="domain" description="Glycosyltransferase 2-like" evidence="1">
    <location>
        <begin position="38"/>
        <end position="137"/>
    </location>
</feature>
<dbReference type="PANTHER" id="PTHR43685">
    <property type="entry name" value="GLYCOSYLTRANSFERASE"/>
    <property type="match status" value="1"/>
</dbReference>
<evidence type="ECO:0000313" key="3">
    <source>
        <dbReference type="Proteomes" id="UP001163947"/>
    </source>
</evidence>
<evidence type="ECO:0000313" key="2">
    <source>
        <dbReference type="EMBL" id="UYF93017.1"/>
    </source>
</evidence>
<dbReference type="InterPro" id="IPR050834">
    <property type="entry name" value="Glycosyltransf_2"/>
</dbReference>
<name>A0AA46SCG2_9NOCA</name>
<organism evidence="2 3">
    <name type="scientific">Rhodococcus aetherivorans</name>
    <dbReference type="NCBI Taxonomy" id="191292"/>
    <lineage>
        <taxon>Bacteria</taxon>
        <taxon>Bacillati</taxon>
        <taxon>Actinomycetota</taxon>
        <taxon>Actinomycetes</taxon>
        <taxon>Mycobacteriales</taxon>
        <taxon>Nocardiaceae</taxon>
        <taxon>Rhodococcus</taxon>
    </lineage>
</organism>
<accession>A0AA46SCG2</accession>
<dbReference type="GO" id="GO:0016757">
    <property type="term" value="F:glycosyltransferase activity"/>
    <property type="evidence" value="ECO:0007669"/>
    <property type="project" value="UniProtKB-KW"/>
</dbReference>
<sequence>MDVQHDPGVCLHHALLLRGTRPPADGCCTGLVMRPSVSVVIPTLGRPSLYGAVQSALEQTYPVAEVIVVADTDLAMSLPSDDRIVVLRSEGRVGPARCRQLGIDAAHGSVIALLDDDDEWRRVKLERQLAAVEHEAAFGKPWIASSRMAVVGPGTRRRVWPRRLIGSEQSVAEYLFRFTGFTVGGATLQTSTLCFPVDLVGTVPWDTDADAPHEEASWLLRIRRAVPDVCLVHHPDVLSTYHVGNSSLSHSSSDRADEYIAWGLQYLGEESPRVRGDYLCTSPVSAAVSARSLAGVRRSMWSAIRHGRPGPFAVVYAVLGAARILVRTAHASVR</sequence>
<gene>
    <name evidence="2" type="ORF">OCS65_21490</name>
</gene>
<dbReference type="Gene3D" id="3.90.550.10">
    <property type="entry name" value="Spore Coat Polysaccharide Biosynthesis Protein SpsA, Chain A"/>
    <property type="match status" value="1"/>
</dbReference>
<dbReference type="SUPFAM" id="SSF53448">
    <property type="entry name" value="Nucleotide-diphospho-sugar transferases"/>
    <property type="match status" value="1"/>
</dbReference>
<reference evidence="2" key="1">
    <citation type="submission" date="2022-09" db="EMBL/GenBank/DDBJ databases">
        <title>The genome sequence of Rhodococcus aetherivorans N1.</title>
        <authorList>
            <person name="Jiang W."/>
        </authorList>
    </citation>
    <scope>NUCLEOTIDE SEQUENCE</scope>
    <source>
        <strain evidence="2">N1</strain>
    </source>
</reference>
<dbReference type="Pfam" id="PF00535">
    <property type="entry name" value="Glycos_transf_2"/>
    <property type="match status" value="1"/>
</dbReference>
<dbReference type="InterPro" id="IPR001173">
    <property type="entry name" value="Glyco_trans_2-like"/>
</dbReference>
<keyword evidence="2" id="KW-0808">Transferase</keyword>
<dbReference type="AlphaFoldDB" id="A0AA46SCG2"/>
<dbReference type="EMBL" id="CP106982">
    <property type="protein sequence ID" value="UYF93017.1"/>
    <property type="molecule type" value="Genomic_DNA"/>
</dbReference>
<protein>
    <submittedName>
        <fullName evidence="2">Glycosyltransferase</fullName>
        <ecNumber evidence="2">2.4.-.-</ecNumber>
    </submittedName>
</protein>
<keyword evidence="2" id="KW-0328">Glycosyltransferase</keyword>
<dbReference type="CDD" id="cd00761">
    <property type="entry name" value="Glyco_tranf_GTA_type"/>
    <property type="match status" value="1"/>
</dbReference>
<dbReference type="EC" id="2.4.-.-" evidence="2"/>